<evidence type="ECO:0000313" key="2">
    <source>
        <dbReference type="Proteomes" id="UP001396334"/>
    </source>
</evidence>
<keyword evidence="2" id="KW-1185">Reference proteome</keyword>
<dbReference type="Proteomes" id="UP001396334">
    <property type="component" value="Unassembled WGS sequence"/>
</dbReference>
<gene>
    <name evidence="1" type="ORF">V6N11_002522</name>
</gene>
<comment type="caution">
    <text evidence="1">The sequence shown here is derived from an EMBL/GenBank/DDBJ whole genome shotgun (WGS) entry which is preliminary data.</text>
</comment>
<evidence type="ECO:0000313" key="1">
    <source>
        <dbReference type="EMBL" id="KAK9022240.1"/>
    </source>
</evidence>
<organism evidence="1 2">
    <name type="scientific">Hibiscus sabdariffa</name>
    <name type="common">roselle</name>
    <dbReference type="NCBI Taxonomy" id="183260"/>
    <lineage>
        <taxon>Eukaryota</taxon>
        <taxon>Viridiplantae</taxon>
        <taxon>Streptophyta</taxon>
        <taxon>Embryophyta</taxon>
        <taxon>Tracheophyta</taxon>
        <taxon>Spermatophyta</taxon>
        <taxon>Magnoliopsida</taxon>
        <taxon>eudicotyledons</taxon>
        <taxon>Gunneridae</taxon>
        <taxon>Pentapetalae</taxon>
        <taxon>rosids</taxon>
        <taxon>malvids</taxon>
        <taxon>Malvales</taxon>
        <taxon>Malvaceae</taxon>
        <taxon>Malvoideae</taxon>
        <taxon>Hibiscus</taxon>
    </lineage>
</organism>
<dbReference type="EMBL" id="JBBPBN010000015">
    <property type="protein sequence ID" value="KAK9022240.1"/>
    <property type="molecule type" value="Genomic_DNA"/>
</dbReference>
<name>A0ABR2SAF7_9ROSI</name>
<accession>A0ABR2SAF7</accession>
<protein>
    <submittedName>
        <fullName evidence="1">Uncharacterized protein</fullName>
    </submittedName>
</protein>
<reference evidence="1 2" key="1">
    <citation type="journal article" date="2024" name="G3 (Bethesda)">
        <title>Genome assembly of Hibiscus sabdariffa L. provides insights into metabolisms of medicinal natural products.</title>
        <authorList>
            <person name="Kim T."/>
        </authorList>
    </citation>
    <scope>NUCLEOTIDE SEQUENCE [LARGE SCALE GENOMIC DNA]</scope>
    <source>
        <strain evidence="1">TK-2024</strain>
        <tissue evidence="1">Old leaves</tissue>
    </source>
</reference>
<proteinExistence type="predicted"/>
<sequence length="66" mass="7144">MTMASYEKHMLDEVFLVKTGNGVSLVRSDATLLPMPVPMPMGMEPRGWLINLPAKGLEIGLSGTRG</sequence>